<evidence type="ECO:0000313" key="4">
    <source>
        <dbReference type="Proteomes" id="UP001354989"/>
    </source>
</evidence>
<organism evidence="3 4">
    <name type="scientific">Persicobacter psychrovividus</name>
    <dbReference type="NCBI Taxonomy" id="387638"/>
    <lineage>
        <taxon>Bacteria</taxon>
        <taxon>Pseudomonadati</taxon>
        <taxon>Bacteroidota</taxon>
        <taxon>Cytophagia</taxon>
        <taxon>Cytophagales</taxon>
        <taxon>Persicobacteraceae</taxon>
        <taxon>Persicobacter</taxon>
    </lineage>
</organism>
<feature type="domain" description="Outer membrane protein beta-barrel" evidence="2">
    <location>
        <begin position="70"/>
        <end position="215"/>
    </location>
</feature>
<keyword evidence="1" id="KW-0472">Membrane</keyword>
<evidence type="ECO:0000313" key="3">
    <source>
        <dbReference type="EMBL" id="BDD02207.1"/>
    </source>
</evidence>
<keyword evidence="3" id="KW-0614">Plasmid</keyword>
<dbReference type="InterPro" id="IPR025665">
    <property type="entry name" value="Beta-barrel_OMP_2"/>
</dbReference>
<keyword evidence="4" id="KW-1185">Reference proteome</keyword>
<evidence type="ECO:0000259" key="2">
    <source>
        <dbReference type="Pfam" id="PF13568"/>
    </source>
</evidence>
<geneLocation type="plasmid" evidence="3 4">
    <name>pPP7</name>
</geneLocation>
<reference evidence="3 4" key="1">
    <citation type="submission" date="2021-12" db="EMBL/GenBank/DDBJ databases">
        <title>Genome sequencing of bacteria with rrn-lacking chromosome and rrn-plasmid.</title>
        <authorList>
            <person name="Anda M."/>
            <person name="Iwasaki W."/>
        </authorList>
    </citation>
    <scope>NUCLEOTIDE SEQUENCE [LARGE SCALE GENOMIC DNA]</scope>
    <source>
        <strain evidence="3 4">NBRC 101262</strain>
        <plasmid evidence="3 4">pPP7</plasmid>
    </source>
</reference>
<accession>A0ABN6LKS4</accession>
<keyword evidence="1" id="KW-0812">Transmembrane</keyword>
<protein>
    <recommendedName>
        <fullName evidence="2">Outer membrane protein beta-barrel domain-containing protein</fullName>
    </recommendedName>
</protein>
<keyword evidence="1" id="KW-1133">Transmembrane helix</keyword>
<dbReference type="Proteomes" id="UP001354989">
    <property type="component" value="Plasmid pPP7"/>
</dbReference>
<evidence type="ECO:0000256" key="1">
    <source>
        <dbReference type="SAM" id="Phobius"/>
    </source>
</evidence>
<dbReference type="EMBL" id="AP025299">
    <property type="protein sequence ID" value="BDD02207.1"/>
    <property type="molecule type" value="Genomic_DNA"/>
</dbReference>
<gene>
    <name evidence="3" type="ORF">PEPS_44870</name>
</gene>
<feature type="transmembrane region" description="Helical" evidence="1">
    <location>
        <begin position="48"/>
        <end position="66"/>
    </location>
</feature>
<feature type="transmembrane region" description="Helical" evidence="1">
    <location>
        <begin position="20"/>
        <end position="42"/>
    </location>
</feature>
<sequence>MFIERMSDYGGFTSTNTRVWVLLGLVGIYFVFRLLYLTWYLIFNKNLYFMKNAVLFFIFFLFTFHLQAQGLRAGLNVSNISDLNTKSTSGLSIGYVLGSDLDDKIHLQYEFNYDQLGAVKQGSGANDDYVITYNCNYLTTALTAKFFVVEGLYFQAGPQISYLLKKEAEKEGDFPEEEFDMDNISSFPISFMGGIGYQYKNIALDARYSLGILDVTHAMSGNETATKYQNRVFQLSFGVYM</sequence>
<name>A0ABN6LKS4_9BACT</name>
<dbReference type="Pfam" id="PF13568">
    <property type="entry name" value="OMP_b-brl_2"/>
    <property type="match status" value="1"/>
</dbReference>
<proteinExistence type="predicted"/>